<keyword evidence="3" id="KW-1185">Reference proteome</keyword>
<name>A0ABN7RQY8_OIKDI</name>
<feature type="compositionally biased region" description="Basic and acidic residues" evidence="1">
    <location>
        <begin position="411"/>
        <end position="421"/>
    </location>
</feature>
<feature type="region of interest" description="Disordered" evidence="1">
    <location>
        <begin position="374"/>
        <end position="455"/>
    </location>
</feature>
<accession>A0ABN7RQY8</accession>
<feature type="compositionally biased region" description="Low complexity" evidence="1">
    <location>
        <begin position="145"/>
        <end position="154"/>
    </location>
</feature>
<feature type="region of interest" description="Disordered" evidence="1">
    <location>
        <begin position="71"/>
        <end position="90"/>
    </location>
</feature>
<evidence type="ECO:0000256" key="1">
    <source>
        <dbReference type="SAM" id="MobiDB-lite"/>
    </source>
</evidence>
<feature type="compositionally biased region" description="Low complexity" evidence="1">
    <location>
        <begin position="431"/>
        <end position="442"/>
    </location>
</feature>
<reference evidence="2 3" key="1">
    <citation type="submission" date="2021-04" db="EMBL/GenBank/DDBJ databases">
        <authorList>
            <person name="Bliznina A."/>
        </authorList>
    </citation>
    <scope>NUCLEOTIDE SEQUENCE [LARGE SCALE GENOMIC DNA]</scope>
</reference>
<organism evidence="2 3">
    <name type="scientific">Oikopleura dioica</name>
    <name type="common">Tunicate</name>
    <dbReference type="NCBI Taxonomy" id="34765"/>
    <lineage>
        <taxon>Eukaryota</taxon>
        <taxon>Metazoa</taxon>
        <taxon>Chordata</taxon>
        <taxon>Tunicata</taxon>
        <taxon>Appendicularia</taxon>
        <taxon>Copelata</taxon>
        <taxon>Oikopleuridae</taxon>
        <taxon>Oikopleura</taxon>
    </lineage>
</organism>
<evidence type="ECO:0000313" key="3">
    <source>
        <dbReference type="Proteomes" id="UP001158576"/>
    </source>
</evidence>
<proteinExistence type="predicted"/>
<feature type="compositionally biased region" description="Low complexity" evidence="1">
    <location>
        <begin position="112"/>
        <end position="137"/>
    </location>
</feature>
<gene>
    <name evidence="2" type="ORF">OKIOD_LOCUS1354</name>
</gene>
<feature type="region of interest" description="Disordered" evidence="1">
    <location>
        <begin position="31"/>
        <end position="60"/>
    </location>
</feature>
<dbReference type="EMBL" id="OU015568">
    <property type="protein sequence ID" value="CAG5081137.1"/>
    <property type="molecule type" value="Genomic_DNA"/>
</dbReference>
<protein>
    <submittedName>
        <fullName evidence="2">Oidioi.mRNA.OKI2018_I69.PAR.g9796.t1.cds</fullName>
    </submittedName>
</protein>
<evidence type="ECO:0000313" key="2">
    <source>
        <dbReference type="EMBL" id="CAG5081137.1"/>
    </source>
</evidence>
<feature type="compositionally biased region" description="Pro residues" evidence="1">
    <location>
        <begin position="392"/>
        <end position="407"/>
    </location>
</feature>
<sequence>MRDLAEEGDAAPAAAPPRRSFFRRIFNRLRPRQRDNEQFGDIVSLAGRRRPTPSATQINQATERYAWYRNRSSNGQQPQQQHDLPPSYNTAVFGRRNQQHADTADANDENSDSSSSATDDSSSSSSSSSSISSMSSGDEGEDEASGSSDRSAAGEITSDSENGRDQISPDAYHDMAFNSLVDVLVSKVAYNTVESVFEELLNSTCKKTTLADLDIFPADSSDNNSYDSIEPLSSPAMSPIVKFQHKPSYQTPQHKNRYSIYGDDDQQEPEFLSAIISSTTTATDNVIVFDTPLSKEQDEKFAQSPLRMVELVAQHCADNSEHMKMMISAATSPLPYSTSDETFGAADATVFLSACDATVVADDDDADDQIAAAGEEGAAAADSSAWSWMTKTPPPNTPPATPPPTPATPENECKKEVKKESEDEEKENQDPEAAAAQPAQVPSKKKERNEWGLIN</sequence>
<feature type="region of interest" description="Disordered" evidence="1">
    <location>
        <begin position="98"/>
        <end position="170"/>
    </location>
</feature>
<feature type="compositionally biased region" description="Low complexity" evidence="1">
    <location>
        <begin position="374"/>
        <end position="385"/>
    </location>
</feature>
<dbReference type="Proteomes" id="UP001158576">
    <property type="component" value="Chromosome PAR"/>
</dbReference>